<gene>
    <name evidence="1" type="ORF">DHOM_01330</name>
</gene>
<dbReference type="Proteomes" id="UP000030182">
    <property type="component" value="Unassembled WGS sequence"/>
</dbReference>
<evidence type="ECO:0000313" key="2">
    <source>
        <dbReference type="Proteomes" id="UP000030182"/>
    </source>
</evidence>
<proteinExistence type="predicted"/>
<reference evidence="1 2" key="1">
    <citation type="submission" date="2014-01" db="EMBL/GenBank/DDBJ databases">
        <title>Draft genome sequence of the multidrug-resistant clinical isolate Dermabacter hominis 1368.</title>
        <authorList>
            <person name="Albersmeier A."/>
            <person name="Bomholt C."/>
            <person name="Glaub A."/>
            <person name="Ruckert C."/>
            <person name="Soriano F."/>
            <person name="Fernandez-Natal I."/>
            <person name="Tauch A."/>
        </authorList>
    </citation>
    <scope>NUCLEOTIDE SEQUENCE [LARGE SCALE GENOMIC DNA]</scope>
    <source>
        <strain evidence="1 2">1368</strain>
    </source>
</reference>
<protein>
    <submittedName>
        <fullName evidence="1">Uncharacterized protein</fullName>
    </submittedName>
</protein>
<organism evidence="1 2">
    <name type="scientific">Dermabacter hominis 1368</name>
    <dbReference type="NCBI Taxonomy" id="1450519"/>
    <lineage>
        <taxon>Bacteria</taxon>
        <taxon>Bacillati</taxon>
        <taxon>Actinomycetota</taxon>
        <taxon>Actinomycetes</taxon>
        <taxon>Micrococcales</taxon>
        <taxon>Dermabacteraceae</taxon>
        <taxon>Dermabacter</taxon>
    </lineage>
</organism>
<name>A0ABR4SMT7_9MICO</name>
<sequence>MNLIARITRGPGAAAHRLDGSDMLDQAPE</sequence>
<comment type="caution">
    <text evidence="1">The sequence shown here is derived from an EMBL/GenBank/DDBJ whole genome shotgun (WGS) entry which is preliminary data.</text>
</comment>
<keyword evidence="2" id="KW-1185">Reference proteome</keyword>
<accession>A0ABR4SMT7</accession>
<dbReference type="EMBL" id="JDRS01000001">
    <property type="protein sequence ID" value="KDS94538.1"/>
    <property type="molecule type" value="Genomic_DNA"/>
</dbReference>
<evidence type="ECO:0000313" key="1">
    <source>
        <dbReference type="EMBL" id="KDS94538.1"/>
    </source>
</evidence>